<evidence type="ECO:0000259" key="2">
    <source>
        <dbReference type="Pfam" id="PF07727"/>
    </source>
</evidence>
<sequence>MVESRFSKFKEDKVRMLSVQVYKGMLKVQREIHQVKQRLSSAIIIKVKGIWLDSVLSQREEGMQYGLTKSSCLFKHRLRVKNWMRRFSFLIVLWSCRWSSCSRTITTMQWIKPILYDVNVLSKTHDVLSMDDDEETLILAEESKLKMVERKNDPIMKKEKINITLINFSELNKLAEDFGKRFSQQELSAEKNFWLQSSDKNSEEPSTSNTPIKIEVPSELPKVSLVNKILKKLRFHLASFDKVVKVRTTPDAITKGLWGFEHTKKVFLTEIIPWLNLLKEFFKEFDKGIHNEVTKVQTDFTQMKAAMEQCSVERKYCEIQQKQFLIENDRLLDKIISQKIVNMVLNSSVIICDSEKKNEDSVDTYLKAQIQEKVFANAALKNELQKLKGKAAIDTVVSKPHATTIAPGMFKIDLEPLALKGLKNKDAHLDYIKHSREHADTLWEIVKNARALSPLDSNLDSAYKCVLDYVHDVNVLSKSKPAKRKNKKQIWKPTGSSSKSNIIESRISKQSEPTQTGKSTVSNVPSSSLNDSREDLGKLKAKADVGIFIGYAPAKKAYWIYNRRTRRIMETIHVDYDDLTVMDSKQSSSGPALNKMTPGTLSPGLMPQPSSPTPFVLPIRDDFPKVAAPVLAVSTGTSSSISVDQDAPSLSTSQTQQESPSYVIPPGAEEADHDIKVIHMDNNTQFRIPIPEPSFEESSSKVVIPNNVHLVNQPLERITFISSVEPKSYKEALTESCWIEAMQEELNEFQRLEVWELVPRPDCVMIITLKWIYKIKLDELGGVLKNKARLVARGYRQEEGIDFKEYFAPVSRLEAIRIFLAFAAHMNMVVYQIDVKTVFLNGILRKEKFSKGTVDPTFFVRKEGKDILLAKPTEKHLHAVKRIFRYIRGAINMNLWYSKDSCIALIAFADANHDGCQDTRRSTSGSMQLLGDRLVSWSSKKQKSTAISSTEAEYIALSRCCA</sequence>
<feature type="domain" description="Retroviral polymerase SH3-like" evidence="3">
    <location>
        <begin position="534"/>
        <end position="587"/>
    </location>
</feature>
<dbReference type="PANTHER" id="PTHR11439:SF509">
    <property type="entry name" value="RNA-DIRECTED DNA POLYMERASE"/>
    <property type="match status" value="1"/>
</dbReference>
<dbReference type="Pfam" id="PF07727">
    <property type="entry name" value="RVT_2"/>
    <property type="match status" value="1"/>
</dbReference>
<feature type="compositionally biased region" description="Basic residues" evidence="1">
    <location>
        <begin position="480"/>
        <end position="490"/>
    </location>
</feature>
<organism evidence="4 5">
    <name type="scientific">Tanacetum coccineum</name>
    <dbReference type="NCBI Taxonomy" id="301880"/>
    <lineage>
        <taxon>Eukaryota</taxon>
        <taxon>Viridiplantae</taxon>
        <taxon>Streptophyta</taxon>
        <taxon>Embryophyta</taxon>
        <taxon>Tracheophyta</taxon>
        <taxon>Spermatophyta</taxon>
        <taxon>Magnoliopsida</taxon>
        <taxon>eudicotyledons</taxon>
        <taxon>Gunneridae</taxon>
        <taxon>Pentapetalae</taxon>
        <taxon>asterids</taxon>
        <taxon>campanulids</taxon>
        <taxon>Asterales</taxon>
        <taxon>Asteraceae</taxon>
        <taxon>Asteroideae</taxon>
        <taxon>Anthemideae</taxon>
        <taxon>Anthemidinae</taxon>
        <taxon>Tanacetum</taxon>
    </lineage>
</organism>
<accession>A0ABQ4ZF92</accession>
<dbReference type="InterPro" id="IPR013103">
    <property type="entry name" value="RVT_2"/>
</dbReference>
<comment type="caution">
    <text evidence="4">The sequence shown here is derived from an EMBL/GenBank/DDBJ whole genome shotgun (WGS) entry which is preliminary data.</text>
</comment>
<dbReference type="EMBL" id="BQNB010011236">
    <property type="protein sequence ID" value="GJS87931.1"/>
    <property type="molecule type" value="Genomic_DNA"/>
</dbReference>
<dbReference type="PANTHER" id="PTHR11439">
    <property type="entry name" value="GAG-POL-RELATED RETROTRANSPOSON"/>
    <property type="match status" value="1"/>
</dbReference>
<feature type="domain" description="Reverse transcriptase Ty1/copia-type" evidence="2">
    <location>
        <begin position="753"/>
        <end position="852"/>
    </location>
</feature>
<dbReference type="Proteomes" id="UP001151760">
    <property type="component" value="Unassembled WGS sequence"/>
</dbReference>
<dbReference type="Pfam" id="PF25597">
    <property type="entry name" value="SH3_retrovirus"/>
    <property type="match status" value="1"/>
</dbReference>
<evidence type="ECO:0000313" key="5">
    <source>
        <dbReference type="Proteomes" id="UP001151760"/>
    </source>
</evidence>
<feature type="compositionally biased region" description="Polar residues" evidence="1">
    <location>
        <begin position="638"/>
        <end position="660"/>
    </location>
</feature>
<name>A0ABQ4ZF92_9ASTR</name>
<reference evidence="4" key="2">
    <citation type="submission" date="2022-01" db="EMBL/GenBank/DDBJ databases">
        <authorList>
            <person name="Yamashiro T."/>
            <person name="Shiraishi A."/>
            <person name="Satake H."/>
            <person name="Nakayama K."/>
        </authorList>
    </citation>
    <scope>NUCLEOTIDE SEQUENCE</scope>
</reference>
<proteinExistence type="predicted"/>
<evidence type="ECO:0000256" key="1">
    <source>
        <dbReference type="SAM" id="MobiDB-lite"/>
    </source>
</evidence>
<dbReference type="CDD" id="cd09272">
    <property type="entry name" value="RNase_HI_RT_Ty1"/>
    <property type="match status" value="1"/>
</dbReference>
<feature type="region of interest" description="Disordered" evidence="1">
    <location>
        <begin position="638"/>
        <end position="667"/>
    </location>
</feature>
<protein>
    <submittedName>
        <fullName evidence="4">Retrovirus-related pol polyprotein from transposon TNT 1-94</fullName>
    </submittedName>
</protein>
<evidence type="ECO:0000313" key="4">
    <source>
        <dbReference type="EMBL" id="GJS87931.1"/>
    </source>
</evidence>
<dbReference type="InterPro" id="IPR057670">
    <property type="entry name" value="SH3_retrovirus"/>
</dbReference>
<reference evidence="4" key="1">
    <citation type="journal article" date="2022" name="Int. J. Mol. Sci.">
        <title>Draft Genome of Tanacetum Coccineum: Genomic Comparison of Closely Related Tanacetum-Family Plants.</title>
        <authorList>
            <person name="Yamashiro T."/>
            <person name="Shiraishi A."/>
            <person name="Nakayama K."/>
            <person name="Satake H."/>
        </authorList>
    </citation>
    <scope>NUCLEOTIDE SEQUENCE</scope>
</reference>
<gene>
    <name evidence="4" type="ORF">Tco_0770567</name>
</gene>
<feature type="region of interest" description="Disordered" evidence="1">
    <location>
        <begin position="480"/>
        <end position="531"/>
    </location>
</feature>
<keyword evidence="5" id="KW-1185">Reference proteome</keyword>
<feature type="compositionally biased region" description="Polar residues" evidence="1">
    <location>
        <begin position="494"/>
        <end position="530"/>
    </location>
</feature>
<evidence type="ECO:0000259" key="3">
    <source>
        <dbReference type="Pfam" id="PF25597"/>
    </source>
</evidence>